<dbReference type="Proteomes" id="UP000265742">
    <property type="component" value="Unassembled WGS sequence"/>
</dbReference>
<accession>A0A3A1U1J5</accession>
<protein>
    <submittedName>
        <fullName evidence="2">DUF4232 domain-containing protein</fullName>
    </submittedName>
</protein>
<dbReference type="Pfam" id="PF14016">
    <property type="entry name" value="DUF4232"/>
    <property type="match status" value="1"/>
</dbReference>
<keyword evidence="3" id="KW-1185">Reference proteome</keyword>
<organism evidence="2 3">
    <name type="scientific">Amnibacterium setariae</name>
    <dbReference type="NCBI Taxonomy" id="2306585"/>
    <lineage>
        <taxon>Bacteria</taxon>
        <taxon>Bacillati</taxon>
        <taxon>Actinomycetota</taxon>
        <taxon>Actinomycetes</taxon>
        <taxon>Micrococcales</taxon>
        <taxon>Microbacteriaceae</taxon>
        <taxon>Amnibacterium</taxon>
    </lineage>
</organism>
<dbReference type="InterPro" id="IPR025326">
    <property type="entry name" value="DUF4232"/>
</dbReference>
<dbReference type="RefSeq" id="WP_119480574.1">
    <property type="nucleotide sequence ID" value="NZ_QXTG01000001.1"/>
</dbReference>
<proteinExistence type="predicted"/>
<gene>
    <name evidence="2" type="ORF">D1781_01815</name>
</gene>
<reference evidence="3" key="1">
    <citation type="submission" date="2018-09" db="EMBL/GenBank/DDBJ databases">
        <authorList>
            <person name="Kim I."/>
        </authorList>
    </citation>
    <scope>NUCLEOTIDE SEQUENCE [LARGE SCALE GENOMIC DNA]</scope>
    <source>
        <strain evidence="3">DD4a</strain>
    </source>
</reference>
<evidence type="ECO:0000313" key="2">
    <source>
        <dbReference type="EMBL" id="RIX30210.1"/>
    </source>
</evidence>
<dbReference type="EMBL" id="QXTG01000001">
    <property type="protein sequence ID" value="RIX30210.1"/>
    <property type="molecule type" value="Genomic_DNA"/>
</dbReference>
<dbReference type="OrthoDB" id="3268346at2"/>
<name>A0A3A1U1J5_9MICO</name>
<dbReference type="AlphaFoldDB" id="A0A3A1U1J5"/>
<evidence type="ECO:0000259" key="1">
    <source>
        <dbReference type="Pfam" id="PF14016"/>
    </source>
</evidence>
<feature type="domain" description="DUF4232" evidence="1">
    <location>
        <begin position="52"/>
        <end position="179"/>
    </location>
</feature>
<evidence type="ECO:0000313" key="3">
    <source>
        <dbReference type="Proteomes" id="UP000265742"/>
    </source>
</evidence>
<comment type="caution">
    <text evidence="2">The sequence shown here is derived from an EMBL/GenBank/DDBJ whole genome shotgun (WGS) entry which is preliminary data.</text>
</comment>
<sequence>MWSRRIDGGGRAARGAGAVLTTATLVTGLLVGAASGAEAAARVDPDAPYRQCADSAIATTVLADPEGSGAGQRLAHIVFENTGRSVCRLAGAPGVSLVSGGDGTRIGEPADRRQQGVPVQVMLRPGDAARADLQYTAVDEGGGPFDRACRAERADGYRISPPHSFRAVFVAAPQWACASSVHWGVAGYVDTNPVGEANGTRGCVNSRTVPAGAVVGATVDVDRDGLQDTQFTAAVGDRRVYGVRTGAGGVVTVTDPLRGVGVHGGWTANLDSAGGTITVLDDQRTARLYAFRGCRFVATTHRDGGAYAFTIGARTGSGTGVACNDRNGGTLLVRAGLRARSGGRFDVSWTLVDVSADGRTAVQRKDSKEVRWAGLKASDPRVAQARASSCDALLRVEARQD</sequence>